<name>A0A330TQB9_KLEPN</name>
<gene>
    <name evidence="1" type="ORF">NCTC13443_05447</name>
</gene>
<reference evidence="1 2" key="1">
    <citation type="submission" date="2018-06" db="EMBL/GenBank/DDBJ databases">
        <authorList>
            <consortium name="Pathogen Informatics"/>
            <person name="Doyle S."/>
        </authorList>
    </citation>
    <scope>NUCLEOTIDE SEQUENCE [LARGE SCALE GENOMIC DNA]</scope>
    <source>
        <strain evidence="1 2">NCTC13443</strain>
    </source>
</reference>
<dbReference type="EMBL" id="UGKT01000001">
    <property type="protein sequence ID" value="STT05511.1"/>
    <property type="molecule type" value="Genomic_DNA"/>
</dbReference>
<proteinExistence type="predicted"/>
<evidence type="ECO:0000313" key="1">
    <source>
        <dbReference type="EMBL" id="STT05511.1"/>
    </source>
</evidence>
<dbReference type="AlphaFoldDB" id="A0A330TQB9"/>
<dbReference type="Proteomes" id="UP000255518">
    <property type="component" value="Unassembled WGS sequence"/>
</dbReference>
<dbReference type="RefSeq" id="WP_044067371.1">
    <property type="nucleotide sequence ID" value="NZ_CAAGYS010000003.1"/>
</dbReference>
<evidence type="ECO:0000313" key="2">
    <source>
        <dbReference type="Proteomes" id="UP000255518"/>
    </source>
</evidence>
<protein>
    <submittedName>
        <fullName evidence="1">Uncharacterized protein</fullName>
    </submittedName>
</protein>
<accession>A0A330TQB9</accession>
<sequence length="69" mass="7610">MKDLKIEYRDGKLTELSIDGVSFHTLTGISFSHTVGETLPTVSLTFPIGIGERLVPASLSRENLHIIEK</sequence>
<organism evidence="1 2">
    <name type="scientific">Klebsiella pneumoniae</name>
    <dbReference type="NCBI Taxonomy" id="573"/>
    <lineage>
        <taxon>Bacteria</taxon>
        <taxon>Pseudomonadati</taxon>
        <taxon>Pseudomonadota</taxon>
        <taxon>Gammaproteobacteria</taxon>
        <taxon>Enterobacterales</taxon>
        <taxon>Enterobacteriaceae</taxon>
        <taxon>Klebsiella/Raoultella group</taxon>
        <taxon>Klebsiella</taxon>
        <taxon>Klebsiella pneumoniae complex</taxon>
    </lineage>
</organism>